<protein>
    <submittedName>
        <fullName evidence="1">Yop proteins translocation protein K</fullName>
    </submittedName>
</protein>
<evidence type="ECO:0000313" key="1">
    <source>
        <dbReference type="EMBL" id="MBU3826299.1"/>
    </source>
</evidence>
<reference evidence="1" key="1">
    <citation type="journal article" date="2021" name="PeerJ">
        <title>Extensive microbial diversity within the chicken gut microbiome revealed by metagenomics and culture.</title>
        <authorList>
            <person name="Gilroy R."/>
            <person name="Ravi A."/>
            <person name="Getino M."/>
            <person name="Pursley I."/>
            <person name="Horton D.L."/>
            <person name="Alikhan N.F."/>
            <person name="Baker D."/>
            <person name="Gharbi K."/>
            <person name="Hall N."/>
            <person name="Watson M."/>
            <person name="Adriaenssens E.M."/>
            <person name="Foster-Nyarko E."/>
            <person name="Jarju S."/>
            <person name="Secka A."/>
            <person name="Antonio M."/>
            <person name="Oren A."/>
            <person name="Chaudhuri R.R."/>
            <person name="La Ragione R."/>
            <person name="Hildebrand F."/>
            <person name="Pallen M.J."/>
        </authorList>
    </citation>
    <scope>NUCLEOTIDE SEQUENCE</scope>
    <source>
        <strain evidence="1">687</strain>
    </source>
</reference>
<comment type="caution">
    <text evidence="1">The sequence shown here is derived from an EMBL/GenBank/DDBJ whole genome shotgun (WGS) entry which is preliminary data.</text>
</comment>
<name>A0A9E2KLU5_9GAMM</name>
<organism evidence="1 2">
    <name type="scientific">Candidatus Anaerobiospirillum merdipullorum</name>
    <dbReference type="NCBI Taxonomy" id="2838450"/>
    <lineage>
        <taxon>Bacteria</taxon>
        <taxon>Pseudomonadati</taxon>
        <taxon>Pseudomonadota</taxon>
        <taxon>Gammaproteobacteria</taxon>
        <taxon>Aeromonadales</taxon>
        <taxon>Succinivibrionaceae</taxon>
        <taxon>Anaerobiospirillum</taxon>
    </lineage>
</organism>
<dbReference type="EMBL" id="JAHLFG010000027">
    <property type="protein sequence ID" value="MBU3826299.1"/>
    <property type="molecule type" value="Genomic_DNA"/>
</dbReference>
<dbReference type="AlphaFoldDB" id="A0A9E2KLU5"/>
<evidence type="ECO:0000313" key="2">
    <source>
        <dbReference type="Proteomes" id="UP000824150"/>
    </source>
</evidence>
<proteinExistence type="predicted"/>
<accession>A0A9E2KLU5</accession>
<reference evidence="1" key="2">
    <citation type="submission" date="2021-04" db="EMBL/GenBank/DDBJ databases">
        <authorList>
            <person name="Gilroy R."/>
        </authorList>
    </citation>
    <scope>NUCLEOTIDE SEQUENCE</scope>
    <source>
        <strain evidence="1">687</strain>
    </source>
</reference>
<gene>
    <name evidence="1" type="ORF">IAA31_02245</name>
</gene>
<sequence length="206" mass="23240">MTREEALKLVGSTALFERMLTANAALCPPKSPDLPLMDVLRAQDPKLHLFNASPRKFYVFDHQAERLMLCTVDELARLCLYLGAALYAHEIAAIVLKQEKKLILAALDPKIYRFVMDFARFGVPKLNVQLDLNKQADALKVFLQDTGAALLATLAADFTSPELKEVFLQRLQVKAPLEVELPPTKIIRLSIEALVREDPSWMQYFS</sequence>
<dbReference type="Proteomes" id="UP000824150">
    <property type="component" value="Unassembled WGS sequence"/>
</dbReference>